<feature type="domain" description="Ketoreductase" evidence="3">
    <location>
        <begin position="14"/>
        <end position="193"/>
    </location>
</feature>
<evidence type="ECO:0000313" key="4">
    <source>
        <dbReference type="EMBL" id="MBC5648217.1"/>
    </source>
</evidence>
<dbReference type="SUPFAM" id="SSF51735">
    <property type="entry name" value="NAD(P)-binding Rossmann-fold domains"/>
    <property type="match status" value="1"/>
</dbReference>
<evidence type="ECO:0000256" key="1">
    <source>
        <dbReference type="ARBA" id="ARBA00006484"/>
    </source>
</evidence>
<evidence type="ECO:0000259" key="3">
    <source>
        <dbReference type="SMART" id="SM00822"/>
    </source>
</evidence>
<dbReference type="Gene3D" id="3.40.50.720">
    <property type="entry name" value="NAD(P)-binding Rossmann-like Domain"/>
    <property type="match status" value="1"/>
</dbReference>
<comment type="caution">
    <text evidence="4">The sequence shown here is derived from an EMBL/GenBank/DDBJ whole genome shotgun (WGS) entry which is preliminary data.</text>
</comment>
<dbReference type="Pfam" id="PF13561">
    <property type="entry name" value="adh_short_C2"/>
    <property type="match status" value="1"/>
</dbReference>
<comment type="similarity">
    <text evidence="1">Belongs to the short-chain dehydrogenases/reductases (SDR) family.</text>
</comment>
<dbReference type="PRINTS" id="PR00080">
    <property type="entry name" value="SDRFAMILY"/>
</dbReference>
<accession>A0ABR7EEL5</accession>
<organism evidence="4 5">
    <name type="scientific">Christensenella tenuis</name>
    <dbReference type="NCBI Taxonomy" id="2763033"/>
    <lineage>
        <taxon>Bacteria</taxon>
        <taxon>Bacillati</taxon>
        <taxon>Bacillota</taxon>
        <taxon>Clostridia</taxon>
        <taxon>Christensenellales</taxon>
        <taxon>Christensenellaceae</taxon>
        <taxon>Christensenella</taxon>
    </lineage>
</organism>
<proteinExistence type="inferred from homology"/>
<evidence type="ECO:0000256" key="2">
    <source>
        <dbReference type="ARBA" id="ARBA00023002"/>
    </source>
</evidence>
<sequence>MEYTEKDMFGIEGEVAVLTGAAGGIGQEIAAAMAALGAKVALADLNREKLEESVGQITKNGGEAMGIVTDVTNKKSVEEMAKAVYDKHGKIDILVNCAGIAHLQDAVDFEEDIWDKVMAVNVKGTLLPCQVVGRYMLEKEKGRIVNISSVRGMQGRARDLAYAPSKGAVDQLTRSLAIEWAKKNINVNAVAPIFTLTDINREMLQQKETMDWVMSRMPKGRLSMPSYLTGPVIFLCGKSSEFITGQVVYVDGGWTCA</sequence>
<dbReference type="InterPro" id="IPR002347">
    <property type="entry name" value="SDR_fam"/>
</dbReference>
<reference evidence="4 5" key="1">
    <citation type="submission" date="2020-08" db="EMBL/GenBank/DDBJ databases">
        <title>Genome public.</title>
        <authorList>
            <person name="Liu C."/>
            <person name="Sun Q."/>
        </authorList>
    </citation>
    <scope>NUCLEOTIDE SEQUENCE [LARGE SCALE GENOMIC DNA]</scope>
    <source>
        <strain evidence="4 5">NSJ-35</strain>
    </source>
</reference>
<keyword evidence="5" id="KW-1185">Reference proteome</keyword>
<dbReference type="NCBIfam" id="NF005559">
    <property type="entry name" value="PRK07231.1"/>
    <property type="match status" value="1"/>
</dbReference>
<protein>
    <submittedName>
        <fullName evidence="4">SDR family oxidoreductase</fullName>
    </submittedName>
</protein>
<dbReference type="CDD" id="cd05233">
    <property type="entry name" value="SDR_c"/>
    <property type="match status" value="1"/>
</dbReference>
<dbReference type="PRINTS" id="PR00081">
    <property type="entry name" value="GDHRDH"/>
</dbReference>
<dbReference type="SMART" id="SM00822">
    <property type="entry name" value="PKS_KR"/>
    <property type="match status" value="1"/>
</dbReference>
<evidence type="ECO:0000313" key="5">
    <source>
        <dbReference type="Proteomes" id="UP000606889"/>
    </source>
</evidence>
<name>A0ABR7EEL5_9FIRM</name>
<dbReference type="RefSeq" id="WP_186857732.1">
    <property type="nucleotide sequence ID" value="NZ_JACOON010000004.1"/>
</dbReference>
<dbReference type="PANTHER" id="PTHR42760:SF115">
    <property type="entry name" value="3-OXOACYL-[ACYL-CARRIER-PROTEIN] REDUCTASE FABG"/>
    <property type="match status" value="1"/>
</dbReference>
<dbReference type="InterPro" id="IPR057326">
    <property type="entry name" value="KR_dom"/>
</dbReference>
<keyword evidence="2" id="KW-0560">Oxidoreductase</keyword>
<dbReference type="PANTHER" id="PTHR42760">
    <property type="entry name" value="SHORT-CHAIN DEHYDROGENASES/REDUCTASES FAMILY MEMBER"/>
    <property type="match status" value="1"/>
</dbReference>
<dbReference type="EMBL" id="JACOON010000004">
    <property type="protein sequence ID" value="MBC5648217.1"/>
    <property type="molecule type" value="Genomic_DNA"/>
</dbReference>
<dbReference type="Proteomes" id="UP000606889">
    <property type="component" value="Unassembled WGS sequence"/>
</dbReference>
<gene>
    <name evidence="4" type="ORF">H8S18_07695</name>
</gene>
<dbReference type="InterPro" id="IPR036291">
    <property type="entry name" value="NAD(P)-bd_dom_sf"/>
</dbReference>